<dbReference type="PANTHER" id="PTHR13696:SF52">
    <property type="entry name" value="PARA FAMILY PROTEIN CT_582"/>
    <property type="match status" value="1"/>
</dbReference>
<keyword evidence="3" id="KW-1185">Reference proteome</keyword>
<dbReference type="CDD" id="cd02042">
    <property type="entry name" value="ParAB_family"/>
    <property type="match status" value="1"/>
</dbReference>
<sequence>MTDIVEQFRRYAELCKAVQRKAIELENHPDKVKQLRRFSPGEVADILGISPSHLRNLVRMEGFPQGTIAGSSRRSFTIDEIHEARRWLLATTGNARYAPQRRPGQDKLQVVTFVNFKGGSGKTTSATHFAQYLALHGYRVLMVDLDPQASATTLFGLDPDAEVEDATTFASWLRRDDGAGSAEARRLTRPTYWPGLDLVPASIALQHAEYELVGRLLQQREYPFYRQLGGFLDLVGEGYDVVVCDCRPDVGMLTINALFAATGLVIPIPPSMLDFASSGEFFRFMAEVAADFRQSLSSSALSYDFVRIVTTKYKSTDRNQTEIVSWKQALFQEAVLKEPMVETALVDAAGIVKETLYEYEPGGSRRTYERGLAAMNRVNATIEAELLAVWGRPRTRTREAA</sequence>
<dbReference type="Pfam" id="PF13614">
    <property type="entry name" value="AAA_31"/>
    <property type="match status" value="1"/>
</dbReference>
<comment type="caution">
    <text evidence="2">The sequence shown here is derived from an EMBL/GenBank/DDBJ whole genome shotgun (WGS) entry which is preliminary data.</text>
</comment>
<dbReference type="PANTHER" id="PTHR13696">
    <property type="entry name" value="P-LOOP CONTAINING NUCLEOSIDE TRIPHOSPHATE HYDROLASE"/>
    <property type="match status" value="1"/>
</dbReference>
<protein>
    <submittedName>
        <fullName evidence="2">AAA family ATPase</fullName>
    </submittedName>
</protein>
<feature type="domain" description="AAA" evidence="1">
    <location>
        <begin position="109"/>
        <end position="296"/>
    </location>
</feature>
<dbReference type="AlphaFoldDB" id="A0AAP3XQS8"/>
<dbReference type="EMBL" id="JARGEQ010000024">
    <property type="protein sequence ID" value="MDF1585477.1"/>
    <property type="molecule type" value="Genomic_DNA"/>
</dbReference>
<name>A0AAP3XQS8_9PROT</name>
<proteinExistence type="predicted"/>
<evidence type="ECO:0000313" key="2">
    <source>
        <dbReference type="EMBL" id="MDF1585477.1"/>
    </source>
</evidence>
<dbReference type="Proteomes" id="UP001301140">
    <property type="component" value="Unassembled WGS sequence"/>
</dbReference>
<dbReference type="SUPFAM" id="SSF52540">
    <property type="entry name" value="P-loop containing nucleoside triphosphate hydrolases"/>
    <property type="match status" value="1"/>
</dbReference>
<reference evidence="2 3" key="1">
    <citation type="submission" date="2023-03" db="EMBL/GenBank/DDBJ databases">
        <title>YIM 152171 draft genome.</title>
        <authorList>
            <person name="Yang Z."/>
        </authorList>
    </citation>
    <scope>NUCLEOTIDE SEQUENCE [LARGE SCALE GENOMIC DNA]</scope>
    <source>
        <strain evidence="2 3">YIM 152171</strain>
    </source>
</reference>
<dbReference type="InterPro" id="IPR025669">
    <property type="entry name" value="AAA_dom"/>
</dbReference>
<dbReference type="Gene3D" id="3.40.50.300">
    <property type="entry name" value="P-loop containing nucleotide triphosphate hydrolases"/>
    <property type="match status" value="1"/>
</dbReference>
<evidence type="ECO:0000259" key="1">
    <source>
        <dbReference type="Pfam" id="PF13614"/>
    </source>
</evidence>
<gene>
    <name evidence="2" type="ORF">PZ740_03645</name>
</gene>
<dbReference type="RefSeq" id="WP_327787895.1">
    <property type="nucleotide sequence ID" value="NZ_JARGEQ010000024.1"/>
</dbReference>
<dbReference type="InterPro" id="IPR027417">
    <property type="entry name" value="P-loop_NTPase"/>
</dbReference>
<evidence type="ECO:0000313" key="3">
    <source>
        <dbReference type="Proteomes" id="UP001301140"/>
    </source>
</evidence>
<accession>A0AAP3XQS8</accession>
<organism evidence="2 3">
    <name type="scientific">Marinimicrococcus flavescens</name>
    <dbReference type="NCBI Taxonomy" id="3031815"/>
    <lineage>
        <taxon>Bacteria</taxon>
        <taxon>Pseudomonadati</taxon>
        <taxon>Pseudomonadota</taxon>
        <taxon>Alphaproteobacteria</taxon>
        <taxon>Geminicoccales</taxon>
        <taxon>Geminicoccaceae</taxon>
        <taxon>Marinimicrococcus</taxon>
    </lineage>
</organism>
<dbReference type="InterPro" id="IPR050678">
    <property type="entry name" value="DNA_Partitioning_ATPase"/>
</dbReference>